<evidence type="ECO:0000313" key="18">
    <source>
        <dbReference type="Proteomes" id="UP001292094"/>
    </source>
</evidence>
<dbReference type="InterPro" id="IPR015712">
    <property type="entry name" value="DNA-dir_RNA_pol_su2"/>
</dbReference>
<dbReference type="Gene3D" id="3.90.1110.10">
    <property type="entry name" value="RNA polymerase Rpb2, domain 2"/>
    <property type="match status" value="1"/>
</dbReference>
<comment type="caution">
    <text evidence="17">The sequence shown here is derived from an EMBL/GenBank/DDBJ whole genome shotgun (WGS) entry which is preliminary data.</text>
</comment>
<dbReference type="Gene3D" id="2.40.270.10">
    <property type="entry name" value="DNA-directed RNA polymerase, subunit 2, domain 6"/>
    <property type="match status" value="1"/>
</dbReference>
<dbReference type="GO" id="GO:0000428">
    <property type="term" value="C:DNA-directed RNA polymerase complex"/>
    <property type="evidence" value="ECO:0007669"/>
    <property type="project" value="UniProtKB-KW"/>
</dbReference>
<dbReference type="Pfam" id="PF06883">
    <property type="entry name" value="RNA_pol_Rpa2_4"/>
    <property type="match status" value="1"/>
</dbReference>
<evidence type="ECO:0000259" key="12">
    <source>
        <dbReference type="Pfam" id="PF04560"/>
    </source>
</evidence>
<reference evidence="17" key="1">
    <citation type="submission" date="2023-11" db="EMBL/GenBank/DDBJ databases">
        <title>Genome assemblies of two species of porcelain crab, Petrolisthes cinctipes and Petrolisthes manimaculis (Anomura: Porcellanidae).</title>
        <authorList>
            <person name="Angst P."/>
        </authorList>
    </citation>
    <scope>NUCLEOTIDE SEQUENCE</scope>
    <source>
        <strain evidence="17">PB745_02</strain>
        <tissue evidence="17">Gill</tissue>
    </source>
</reference>
<dbReference type="SUPFAM" id="SSF64484">
    <property type="entry name" value="beta and beta-prime subunits of DNA dependent RNA-polymerase"/>
    <property type="match status" value="1"/>
</dbReference>
<feature type="domain" description="RNA polymerase beta subunit protrusion" evidence="14">
    <location>
        <begin position="31"/>
        <end position="407"/>
    </location>
</feature>
<protein>
    <recommendedName>
        <fullName evidence="10">DNA-directed RNA polymerase subunit beta</fullName>
        <ecNumber evidence="10">2.7.7.6</ecNumber>
    </recommendedName>
</protein>
<keyword evidence="7" id="KW-0539">Nucleus</keyword>
<dbReference type="PROSITE" id="PS01166">
    <property type="entry name" value="RNA_POL_BETA"/>
    <property type="match status" value="1"/>
</dbReference>
<dbReference type="GO" id="GO:0003677">
    <property type="term" value="F:DNA binding"/>
    <property type="evidence" value="ECO:0007669"/>
    <property type="project" value="InterPro"/>
</dbReference>
<dbReference type="Gene3D" id="3.90.1800.10">
    <property type="entry name" value="RNA polymerase alpha subunit dimerisation domain"/>
    <property type="match status" value="1"/>
</dbReference>
<evidence type="ECO:0000259" key="16">
    <source>
        <dbReference type="Pfam" id="PF06883"/>
    </source>
</evidence>
<evidence type="ECO:0000259" key="11">
    <source>
        <dbReference type="Pfam" id="PF00562"/>
    </source>
</evidence>
<dbReference type="Pfam" id="PF04560">
    <property type="entry name" value="RNA_pol_Rpb2_7"/>
    <property type="match status" value="1"/>
</dbReference>
<keyword evidence="4 10" id="KW-0808">Transferase</keyword>
<dbReference type="Pfam" id="PF04561">
    <property type="entry name" value="RNA_pol_Rpb2_2"/>
    <property type="match status" value="1"/>
</dbReference>
<dbReference type="FunFam" id="2.40.270.10:FF:000011">
    <property type="entry name" value="DNA-directed RNA polymerase subunit beta"/>
    <property type="match status" value="1"/>
</dbReference>
<keyword evidence="18" id="KW-1185">Reference proteome</keyword>
<dbReference type="InterPro" id="IPR007642">
    <property type="entry name" value="RNA_pol_Rpb2_2"/>
</dbReference>
<feature type="domain" description="DNA-directed RNA polymerase subunit 2 hybrid-binding" evidence="11">
    <location>
        <begin position="671"/>
        <end position="1034"/>
    </location>
</feature>
<evidence type="ECO:0000256" key="9">
    <source>
        <dbReference type="RuleBase" id="RU000434"/>
    </source>
</evidence>
<dbReference type="InterPro" id="IPR007641">
    <property type="entry name" value="RNA_pol_Rpb2_7"/>
</dbReference>
<feature type="domain" description="DNA-directed RNA polymerase I subunit RPA2" evidence="16">
    <location>
        <begin position="565"/>
        <end position="621"/>
    </location>
</feature>
<evidence type="ECO:0000256" key="1">
    <source>
        <dbReference type="ARBA" id="ARBA00004123"/>
    </source>
</evidence>
<feature type="domain" description="RNA polymerase Rpb2" evidence="13">
    <location>
        <begin position="184"/>
        <end position="372"/>
    </location>
</feature>
<dbReference type="GO" id="GO:0005634">
    <property type="term" value="C:nucleus"/>
    <property type="evidence" value="ECO:0007669"/>
    <property type="project" value="UniProtKB-SubCell"/>
</dbReference>
<accession>A0AAE1PL92</accession>
<evidence type="ECO:0000256" key="4">
    <source>
        <dbReference type="ARBA" id="ARBA00022679"/>
    </source>
</evidence>
<evidence type="ECO:0000256" key="6">
    <source>
        <dbReference type="ARBA" id="ARBA00023163"/>
    </source>
</evidence>
<evidence type="ECO:0000256" key="3">
    <source>
        <dbReference type="ARBA" id="ARBA00022478"/>
    </source>
</evidence>
<comment type="catalytic activity">
    <reaction evidence="8">
        <text>RNA(n) + a ribonucleoside 5'-triphosphate = RNA(n+1) + diphosphate</text>
        <dbReference type="Rhea" id="RHEA:21248"/>
        <dbReference type="Rhea" id="RHEA-COMP:14527"/>
        <dbReference type="Rhea" id="RHEA-COMP:17342"/>
        <dbReference type="ChEBI" id="CHEBI:33019"/>
        <dbReference type="ChEBI" id="CHEBI:61557"/>
        <dbReference type="ChEBI" id="CHEBI:140395"/>
        <dbReference type="EC" id="2.7.7.6"/>
    </reaction>
    <physiologicalReaction direction="left-to-right" evidence="8">
        <dbReference type="Rhea" id="RHEA:21249"/>
    </physiologicalReaction>
</comment>
<keyword evidence="6 10" id="KW-0804">Transcription</keyword>
<evidence type="ECO:0000256" key="10">
    <source>
        <dbReference type="RuleBase" id="RU363031"/>
    </source>
</evidence>
<evidence type="ECO:0000256" key="8">
    <source>
        <dbReference type="ARBA" id="ARBA00047768"/>
    </source>
</evidence>
<dbReference type="GO" id="GO:0006351">
    <property type="term" value="P:DNA-templated transcription"/>
    <property type="evidence" value="ECO:0007669"/>
    <property type="project" value="InterPro"/>
</dbReference>
<feature type="domain" description="RNA polymerase Rpb2" evidence="12">
    <location>
        <begin position="1036"/>
        <end position="1134"/>
    </location>
</feature>
<comment type="subcellular location">
    <subcellularLocation>
        <location evidence="1">Nucleus</location>
    </subcellularLocation>
</comment>
<keyword evidence="5 10" id="KW-0548">Nucleotidyltransferase</keyword>
<comment type="similarity">
    <text evidence="2 9">Belongs to the RNA polymerase beta chain family.</text>
</comment>
<evidence type="ECO:0000259" key="14">
    <source>
        <dbReference type="Pfam" id="PF04563"/>
    </source>
</evidence>
<evidence type="ECO:0000256" key="5">
    <source>
        <dbReference type="ARBA" id="ARBA00022695"/>
    </source>
</evidence>
<dbReference type="AlphaFoldDB" id="A0AAE1PL92"/>
<dbReference type="GO" id="GO:0032549">
    <property type="term" value="F:ribonucleoside binding"/>
    <property type="evidence" value="ECO:0007669"/>
    <property type="project" value="InterPro"/>
</dbReference>
<evidence type="ECO:0000313" key="17">
    <source>
        <dbReference type="EMBL" id="KAK4310423.1"/>
    </source>
</evidence>
<dbReference type="InterPro" id="IPR037033">
    <property type="entry name" value="DNA-dir_RNAP_su2_hyb_sf"/>
</dbReference>
<dbReference type="Gene3D" id="2.40.50.150">
    <property type="match status" value="1"/>
</dbReference>
<evidence type="ECO:0000259" key="13">
    <source>
        <dbReference type="Pfam" id="PF04561"/>
    </source>
</evidence>
<proteinExistence type="inferred from homology"/>
<comment type="function">
    <text evidence="10">DNA-dependent RNA polymerase catalyzes the transcription of DNA into RNA using the four ribonucleoside triphosphates as substrates.</text>
</comment>
<evidence type="ECO:0000256" key="2">
    <source>
        <dbReference type="ARBA" id="ARBA00006835"/>
    </source>
</evidence>
<evidence type="ECO:0000259" key="15">
    <source>
        <dbReference type="Pfam" id="PF04565"/>
    </source>
</evidence>
<feature type="domain" description="RNA polymerase Rpb2" evidence="15">
    <location>
        <begin position="458"/>
        <end position="521"/>
    </location>
</feature>
<dbReference type="InterPro" id="IPR007121">
    <property type="entry name" value="RNA_pol_bsu_CS"/>
</dbReference>
<dbReference type="PANTHER" id="PTHR20856">
    <property type="entry name" value="DNA-DIRECTED RNA POLYMERASE I SUBUNIT 2"/>
    <property type="match status" value="1"/>
</dbReference>
<dbReference type="Proteomes" id="UP001292094">
    <property type="component" value="Unassembled WGS sequence"/>
</dbReference>
<dbReference type="InterPro" id="IPR037034">
    <property type="entry name" value="RNA_pol_Rpb2_2_sf"/>
</dbReference>
<dbReference type="Gene3D" id="3.90.1100.10">
    <property type="match status" value="2"/>
</dbReference>
<gene>
    <name evidence="17" type="ORF">Pmani_018008</name>
</gene>
<dbReference type="InterPro" id="IPR007644">
    <property type="entry name" value="RNA_pol_bsu_protrusion"/>
</dbReference>
<sequence>MGKNSVELSLRHLKHPNFGRDTTQNQAILALSAPHVESFNFFLEEGLSAMLSDLPPSEFELLSGHRVSVWIKEIVVGSPRLSGTDASGAVGKDNKMFPRECVERGLSYTAPITAIMEWVVEGVESSSFRQTLGDFPIMVRSKKCNLHGLSGQELMKRGELVNETGGYFIINGACLILRLLNANRRNFPLAVIRETWKKRDDAFTEKGVMIRCVRDDQSSTMNILHYLTTGMAKLEFTLKKEMFFVPLIMCLKALMNYTDHQIYQHLIKGREKDIYLSQKIKGMMRELQENQLYNQDMCKEYIGKAFRHRVADITPEWYTDGQICDYLVHNQVLIHLKTNSDKFETLCLMARKLYAFVGGDCKAESVDAVSMQEAAMAGHTYLLYLKEKLIDLLRTIKYQIMAKNKKEGKEWLPNDNDVKRAAVVGKGTGHMFESFIATGALNSKTGCGLMQMTGLTVSLDHLNRMRDMSHLRAIHRGTFFLDMKLIEPRRLTGEAWGFICPVHTPDGAPCGLLNHLSQDCVIPSREPKDQSVLKALNRLGMTPLHTPPLRPYTQCLEVVVDGALVGHVPHEEAQTLTDQLRIMKTQQQIYKFTEIVLIGERKYGGQYPGVFIMTSPARLMRPVLHLDTHTKEYIGTLEQLYLNIAVTPEDIEPGVHTHVEVDKGTIFSNVGKLVPFSDCNPNPRNMYQCQMGKQTMGTPFHNYRSQTTSKAYRLQYPQVPLVRNKHYDNINMEEFCMGFNAVVAIVSYTGYDMEDAMVLNKCAMERGLAHGQIYKTEFVDLSKIQAFSKIKNAVNFVFSRNPTSESQRLFLDHNGLPYPGSQLTQGTPYYCVYDLRSKRYRETLYKGEDCVVDKCSILTSNLNDGECQRACITIRIKRNPIIGDKFASRSGQKGILSILYPPQDLPFSERGIMPDIIFNPHGIPSRMTAGKLLELVAGKSAAEFGKSFDSTPFEFSDEDPAVDYFGKILEKAGFNYYGEDVLYSGVDGRMMEVEIFEGIIYYQRLRHMTSDKYQVRATGAVDIVTRQPVKGRRRGGAIRFGEMERDCLISHGAAYTLKDRLLDCSDLSIEWVCSVCGSLISPSVRLEDGTRKYGWLLPQCTVCGPKAQVKRVSLPYAFKYLVTELASVGIKTQLGLQSADKMIKVGSGGVGKVVRGVGKVVGSGGGVGKVENVAVKVENVVKMELDE</sequence>
<dbReference type="CDD" id="cd00653">
    <property type="entry name" value="RNA_pol_B_RPB2"/>
    <property type="match status" value="1"/>
</dbReference>
<dbReference type="Pfam" id="PF04565">
    <property type="entry name" value="RNA_pol_Rpb2_3"/>
    <property type="match status" value="1"/>
</dbReference>
<dbReference type="InterPro" id="IPR007645">
    <property type="entry name" value="RNA_pol_Rpb2_3"/>
</dbReference>
<dbReference type="InterPro" id="IPR007120">
    <property type="entry name" value="DNA-dir_RNAP_su2_dom"/>
</dbReference>
<dbReference type="Pfam" id="PF04563">
    <property type="entry name" value="RNA_pol_Rpb2_1"/>
    <property type="match status" value="1"/>
</dbReference>
<name>A0AAE1PL92_9EUCA</name>
<keyword evidence="3 10" id="KW-0240">DNA-directed RNA polymerase</keyword>
<evidence type="ECO:0000256" key="7">
    <source>
        <dbReference type="ARBA" id="ARBA00023242"/>
    </source>
</evidence>
<dbReference type="GO" id="GO:0003899">
    <property type="term" value="F:DNA-directed RNA polymerase activity"/>
    <property type="evidence" value="ECO:0007669"/>
    <property type="project" value="UniProtKB-EC"/>
</dbReference>
<organism evidence="17 18">
    <name type="scientific">Petrolisthes manimaculis</name>
    <dbReference type="NCBI Taxonomy" id="1843537"/>
    <lineage>
        <taxon>Eukaryota</taxon>
        <taxon>Metazoa</taxon>
        <taxon>Ecdysozoa</taxon>
        <taxon>Arthropoda</taxon>
        <taxon>Crustacea</taxon>
        <taxon>Multicrustacea</taxon>
        <taxon>Malacostraca</taxon>
        <taxon>Eumalacostraca</taxon>
        <taxon>Eucarida</taxon>
        <taxon>Decapoda</taxon>
        <taxon>Pleocyemata</taxon>
        <taxon>Anomura</taxon>
        <taxon>Galatheoidea</taxon>
        <taxon>Porcellanidae</taxon>
        <taxon>Petrolisthes</taxon>
    </lineage>
</organism>
<dbReference type="Pfam" id="PF00562">
    <property type="entry name" value="RNA_pol_Rpb2_6"/>
    <property type="match status" value="1"/>
</dbReference>
<dbReference type="EC" id="2.7.7.6" evidence="10"/>
<dbReference type="InterPro" id="IPR009674">
    <property type="entry name" value="Rpa2_dom_4"/>
</dbReference>
<dbReference type="InterPro" id="IPR014724">
    <property type="entry name" value="RNA_pol_RPB2_OB-fold"/>
</dbReference>
<dbReference type="EMBL" id="JAWZYT010001638">
    <property type="protein sequence ID" value="KAK4310423.1"/>
    <property type="molecule type" value="Genomic_DNA"/>
</dbReference>